<dbReference type="PROSITE" id="PS50977">
    <property type="entry name" value="HTH_TETR_2"/>
    <property type="match status" value="1"/>
</dbReference>
<dbReference type="InterPro" id="IPR001647">
    <property type="entry name" value="HTH_TetR"/>
</dbReference>
<sequence>MTRRTAEDTRRLILEAAIQMLLERGVTAGVQHIRLQEVLRSVGLTTGAAYRIWTDQTEFHRDLAVEMVGVRFAPPVASATEAIQDVLASDGSMHDVVRAAALDHVTYASKFHLEPESRDSHAFITALALRTAAGAWPELRVASAERHRASVAAFTEFYAALLHRYGRRMRSPLTIIDFTEAMAALGEGFAIRSAEGLDHPRYDIPQDAEVPSGRWTLFGIAILGLVDGFTLPASDEDAAPGRPTQSAGGRGR</sequence>
<evidence type="ECO:0000313" key="5">
    <source>
        <dbReference type="Proteomes" id="UP001589611"/>
    </source>
</evidence>
<protein>
    <recommendedName>
        <fullName evidence="3">HTH tetR-type domain-containing protein</fullName>
    </recommendedName>
</protein>
<name>A0ABV5SVP4_9MICO</name>
<evidence type="ECO:0000256" key="1">
    <source>
        <dbReference type="ARBA" id="ARBA00023125"/>
    </source>
</evidence>
<feature type="domain" description="HTH tetR-type" evidence="3">
    <location>
        <begin position="7"/>
        <end position="71"/>
    </location>
</feature>
<gene>
    <name evidence="4" type="ORF">ACFFPJ_00340</name>
</gene>
<dbReference type="RefSeq" id="WP_344710508.1">
    <property type="nucleotide sequence ID" value="NZ_BAAAWH010000001.1"/>
</dbReference>
<organism evidence="4 5">
    <name type="scientific">Microbacterium terregens</name>
    <dbReference type="NCBI Taxonomy" id="69363"/>
    <lineage>
        <taxon>Bacteria</taxon>
        <taxon>Bacillati</taxon>
        <taxon>Actinomycetota</taxon>
        <taxon>Actinomycetes</taxon>
        <taxon>Micrococcales</taxon>
        <taxon>Microbacteriaceae</taxon>
        <taxon>Microbacterium</taxon>
    </lineage>
</organism>
<dbReference type="SUPFAM" id="SSF46689">
    <property type="entry name" value="Homeodomain-like"/>
    <property type="match status" value="1"/>
</dbReference>
<dbReference type="InterPro" id="IPR009057">
    <property type="entry name" value="Homeodomain-like_sf"/>
</dbReference>
<reference evidence="4 5" key="1">
    <citation type="submission" date="2024-09" db="EMBL/GenBank/DDBJ databases">
        <authorList>
            <person name="Sun Q."/>
            <person name="Mori K."/>
        </authorList>
    </citation>
    <scope>NUCLEOTIDE SEQUENCE [LARGE SCALE GENOMIC DNA]</scope>
    <source>
        <strain evidence="4 5">JCM 1342</strain>
    </source>
</reference>
<evidence type="ECO:0000259" key="3">
    <source>
        <dbReference type="PROSITE" id="PS50977"/>
    </source>
</evidence>
<dbReference type="Proteomes" id="UP001589611">
    <property type="component" value="Unassembled WGS sequence"/>
</dbReference>
<dbReference type="EMBL" id="JBHMBE010000001">
    <property type="protein sequence ID" value="MFB9644237.1"/>
    <property type="molecule type" value="Genomic_DNA"/>
</dbReference>
<comment type="caution">
    <text evidence="4">The sequence shown here is derived from an EMBL/GenBank/DDBJ whole genome shotgun (WGS) entry which is preliminary data.</text>
</comment>
<dbReference type="Gene3D" id="1.10.357.10">
    <property type="entry name" value="Tetracycline Repressor, domain 2"/>
    <property type="match status" value="1"/>
</dbReference>
<keyword evidence="1 2" id="KW-0238">DNA-binding</keyword>
<accession>A0ABV5SVP4</accession>
<feature type="DNA-binding region" description="H-T-H motif" evidence="2">
    <location>
        <begin position="34"/>
        <end position="53"/>
    </location>
</feature>
<keyword evidence="5" id="KW-1185">Reference proteome</keyword>
<evidence type="ECO:0000313" key="4">
    <source>
        <dbReference type="EMBL" id="MFB9644237.1"/>
    </source>
</evidence>
<evidence type="ECO:0000256" key="2">
    <source>
        <dbReference type="PROSITE-ProRule" id="PRU00335"/>
    </source>
</evidence>
<proteinExistence type="predicted"/>